<comment type="caution">
    <text evidence="11">The sequence shown here is derived from an EMBL/GenBank/DDBJ whole genome shotgun (WGS) entry which is preliminary data.</text>
</comment>
<evidence type="ECO:0000256" key="9">
    <source>
        <dbReference type="HAMAP-Rule" id="MF_00020"/>
    </source>
</evidence>
<keyword evidence="8 9" id="KW-0460">Magnesium</keyword>
<dbReference type="PROSITE" id="PS01076">
    <property type="entry name" value="ACETATE_KINASE_2"/>
    <property type="match status" value="1"/>
</dbReference>
<evidence type="ECO:0000256" key="4">
    <source>
        <dbReference type="ARBA" id="ARBA00022723"/>
    </source>
</evidence>
<keyword evidence="6 9" id="KW-0418">Kinase</keyword>
<dbReference type="PRINTS" id="PR00471">
    <property type="entry name" value="ACETATEKNASE"/>
</dbReference>
<gene>
    <name evidence="9" type="primary">ackA</name>
    <name evidence="11" type="ORF">RKE40_21390</name>
</gene>
<comment type="similarity">
    <text evidence="1 9 10">Belongs to the acetokinase family.</text>
</comment>
<dbReference type="Gene3D" id="3.30.420.40">
    <property type="match status" value="2"/>
</dbReference>
<feature type="binding site" evidence="9">
    <location>
        <position position="379"/>
    </location>
    <ligand>
        <name>Mg(2+)</name>
        <dbReference type="ChEBI" id="CHEBI:18420"/>
    </ligand>
</feature>
<organism evidence="11 12">
    <name type="scientific">Bosea rubneri</name>
    <dbReference type="NCBI Taxonomy" id="3075434"/>
    <lineage>
        <taxon>Bacteria</taxon>
        <taxon>Pseudomonadati</taxon>
        <taxon>Pseudomonadota</taxon>
        <taxon>Alphaproteobacteria</taxon>
        <taxon>Hyphomicrobiales</taxon>
        <taxon>Boseaceae</taxon>
        <taxon>Bosea</taxon>
    </lineage>
</organism>
<keyword evidence="5 9" id="KW-0547">Nucleotide-binding</keyword>
<evidence type="ECO:0000256" key="5">
    <source>
        <dbReference type="ARBA" id="ARBA00022741"/>
    </source>
</evidence>
<dbReference type="GO" id="GO:0008776">
    <property type="term" value="F:acetate kinase activity"/>
    <property type="evidence" value="ECO:0007669"/>
    <property type="project" value="UniProtKB-EC"/>
</dbReference>
<evidence type="ECO:0000313" key="11">
    <source>
        <dbReference type="EMBL" id="MDU0342460.1"/>
    </source>
</evidence>
<dbReference type="PANTHER" id="PTHR21060:SF21">
    <property type="entry name" value="ACETATE KINASE"/>
    <property type="match status" value="1"/>
</dbReference>
<evidence type="ECO:0000313" key="12">
    <source>
        <dbReference type="Proteomes" id="UP001254257"/>
    </source>
</evidence>
<evidence type="ECO:0000256" key="3">
    <source>
        <dbReference type="ARBA" id="ARBA00022679"/>
    </source>
</evidence>
<dbReference type="EC" id="2.7.2.1" evidence="9"/>
<dbReference type="InterPro" id="IPR023865">
    <property type="entry name" value="Aliphatic_acid_kinase_CS"/>
</dbReference>
<keyword evidence="4 9" id="KW-0479">Metal-binding</keyword>
<keyword evidence="2 9" id="KW-0963">Cytoplasm</keyword>
<feature type="binding site" evidence="9">
    <location>
        <begin position="208"/>
        <end position="212"/>
    </location>
    <ligand>
        <name>ATP</name>
        <dbReference type="ChEBI" id="CHEBI:30616"/>
    </ligand>
</feature>
<evidence type="ECO:0000256" key="10">
    <source>
        <dbReference type="RuleBase" id="RU003835"/>
    </source>
</evidence>
<dbReference type="Pfam" id="PF00871">
    <property type="entry name" value="Acetate_kinase"/>
    <property type="match status" value="1"/>
</dbReference>
<feature type="active site" description="Proton donor/acceptor" evidence="9">
    <location>
        <position position="150"/>
    </location>
</feature>
<keyword evidence="12" id="KW-1185">Reference proteome</keyword>
<feature type="site" description="Transition state stabilizer" evidence="9">
    <location>
        <position position="241"/>
    </location>
</feature>
<feature type="binding site" evidence="9">
    <location>
        <begin position="283"/>
        <end position="285"/>
    </location>
    <ligand>
        <name>ATP</name>
        <dbReference type="ChEBI" id="CHEBI:30616"/>
    </ligand>
</feature>
<evidence type="ECO:0000256" key="1">
    <source>
        <dbReference type="ARBA" id="ARBA00008748"/>
    </source>
</evidence>
<dbReference type="InterPro" id="IPR043129">
    <property type="entry name" value="ATPase_NBD"/>
</dbReference>
<dbReference type="SUPFAM" id="SSF53067">
    <property type="entry name" value="Actin-like ATPase domain"/>
    <property type="match status" value="2"/>
</dbReference>
<evidence type="ECO:0000256" key="8">
    <source>
        <dbReference type="ARBA" id="ARBA00022842"/>
    </source>
</evidence>
<reference evidence="11 12" key="1">
    <citation type="submission" date="2023-09" db="EMBL/GenBank/DDBJ databases">
        <title>Whole genome shotgun sequencing (WGS) of Bosea sp. ZW T0_25, isolated from stored onions (Allium cepa).</title>
        <authorList>
            <person name="Stoll D.A."/>
            <person name="Huch M."/>
        </authorList>
    </citation>
    <scope>NUCLEOTIDE SEQUENCE [LARGE SCALE GENOMIC DNA]</scope>
    <source>
        <strain evidence="11 12">ZW T0_25</strain>
    </source>
</reference>
<dbReference type="InterPro" id="IPR004372">
    <property type="entry name" value="Ac/propionate_kinase"/>
</dbReference>
<dbReference type="RefSeq" id="WP_316020232.1">
    <property type="nucleotide sequence ID" value="NZ_JAWDID010000041.1"/>
</dbReference>
<feature type="site" description="Transition state stabilizer" evidence="9">
    <location>
        <position position="181"/>
    </location>
</feature>
<feature type="binding site" evidence="9">
    <location>
        <position position="93"/>
    </location>
    <ligand>
        <name>substrate</name>
    </ligand>
</feature>
<accession>A0ABU3SCF8</accession>
<sequence length="404" mass="43726">MSEVLFVVNAGSSSIKFKLYRVIGDDIALVFGGAVDGIGTRPRLKAKDHAGETLIERSYAADEVANSSQAQRIIADWVGGEMKDAQLIGIGHRVVHGGPVYSAPVLVDDAVMRTLETFIPLAPLHQLSNLDPIRVLRERRPDLPQVACFDTAFHRGHPELSDRFALPRGLYDEGVRRYGFHGLSYEYVSQALRGIAPEIADKRVIIAHLGSGASVCALEGGRSIETTMGFTALDGLPMGTRSGSLDPGVVLHLIEQKGMSPAEVGHMLYHESGLRGLSGISNDVRALLESDRPEAAMAIDFFSLRVAQAFASLSVSLGGLDALVFTAGVGENAHQVRRNVVERLHWAGLSLDDEANRRNDSRIEASDSRVPILVVPTDEERMIGQHTLRLLRQPKLAAALAARP</sequence>
<comment type="cofactor">
    <cofactor evidence="9">
        <name>Mg(2+)</name>
        <dbReference type="ChEBI" id="CHEBI:18420"/>
    </cofactor>
    <cofactor evidence="9">
        <name>Mn(2+)</name>
        <dbReference type="ChEBI" id="CHEBI:29035"/>
    </cofactor>
    <text evidence="9">Mg(2+). Can also accept Mn(2+).</text>
</comment>
<dbReference type="PIRSF" id="PIRSF000722">
    <property type="entry name" value="Acetate_prop_kin"/>
    <property type="match status" value="1"/>
</dbReference>
<comment type="pathway">
    <text evidence="9">Metabolic intermediate biosynthesis; acetyl-CoA biosynthesis; acetyl-CoA from acetate: step 1/2.</text>
</comment>
<dbReference type="PANTHER" id="PTHR21060">
    <property type="entry name" value="ACETATE KINASE"/>
    <property type="match status" value="1"/>
</dbReference>
<feature type="binding site" evidence="9">
    <location>
        <position position="16"/>
    </location>
    <ligand>
        <name>ATP</name>
        <dbReference type="ChEBI" id="CHEBI:30616"/>
    </ligand>
</feature>
<comment type="subcellular location">
    <subcellularLocation>
        <location evidence="9">Cytoplasm</location>
    </subcellularLocation>
</comment>
<evidence type="ECO:0000256" key="2">
    <source>
        <dbReference type="ARBA" id="ARBA00022490"/>
    </source>
</evidence>
<name>A0ABU3SCF8_9HYPH</name>
<keyword evidence="3 9" id="KW-0808">Transferase</keyword>
<comment type="catalytic activity">
    <reaction evidence="9">
        <text>acetate + ATP = acetyl phosphate + ADP</text>
        <dbReference type="Rhea" id="RHEA:11352"/>
        <dbReference type="ChEBI" id="CHEBI:22191"/>
        <dbReference type="ChEBI" id="CHEBI:30089"/>
        <dbReference type="ChEBI" id="CHEBI:30616"/>
        <dbReference type="ChEBI" id="CHEBI:456216"/>
        <dbReference type="EC" id="2.7.2.1"/>
    </reaction>
</comment>
<proteinExistence type="inferred from homology"/>
<evidence type="ECO:0000256" key="6">
    <source>
        <dbReference type="ARBA" id="ARBA00022777"/>
    </source>
</evidence>
<dbReference type="EMBL" id="JAWDID010000041">
    <property type="protein sequence ID" value="MDU0342460.1"/>
    <property type="molecule type" value="Genomic_DNA"/>
</dbReference>
<keyword evidence="7 9" id="KW-0067">ATP-binding</keyword>
<dbReference type="Proteomes" id="UP001254257">
    <property type="component" value="Unassembled WGS sequence"/>
</dbReference>
<dbReference type="NCBIfam" id="TIGR00016">
    <property type="entry name" value="ackA"/>
    <property type="match status" value="1"/>
</dbReference>
<feature type="binding site" evidence="9">
    <location>
        <begin position="328"/>
        <end position="332"/>
    </location>
    <ligand>
        <name>ATP</name>
        <dbReference type="ChEBI" id="CHEBI:30616"/>
    </ligand>
</feature>
<comment type="function">
    <text evidence="9">Catalyzes the formation of acetyl phosphate from acetate and ATP. Can also catalyze the reverse reaction.</text>
</comment>
<dbReference type="HAMAP" id="MF_00020">
    <property type="entry name" value="Acetate_kinase"/>
    <property type="match status" value="1"/>
</dbReference>
<dbReference type="InterPro" id="IPR000890">
    <property type="entry name" value="Aliphatic_acid_kin_short-chain"/>
</dbReference>
<protein>
    <recommendedName>
        <fullName evidence="9">Acetate kinase</fullName>
        <ecNumber evidence="9">2.7.2.1</ecNumber>
    </recommendedName>
    <alternativeName>
        <fullName evidence="9">Acetokinase</fullName>
    </alternativeName>
</protein>
<comment type="subunit">
    <text evidence="9">Homodimer.</text>
</comment>
<evidence type="ECO:0000256" key="7">
    <source>
        <dbReference type="ARBA" id="ARBA00022840"/>
    </source>
</evidence>
<feature type="binding site" evidence="9">
    <location>
        <position position="9"/>
    </location>
    <ligand>
        <name>Mg(2+)</name>
        <dbReference type="ChEBI" id="CHEBI:18420"/>
    </ligand>
</feature>